<gene>
    <name evidence="6" type="ORF">LCGC14_0486550</name>
</gene>
<accession>A0A0F9VGN4</accession>
<keyword evidence="3" id="KW-0694">RNA-binding</keyword>
<evidence type="ECO:0008006" key="7">
    <source>
        <dbReference type="Google" id="ProtNLM"/>
    </source>
</evidence>
<dbReference type="AlphaFoldDB" id="A0A0F9VGN4"/>
<sequence>MAWKATHRYARISARKVRLMTDMIRGRQVQDALNILKFSPNRAAGMVSKVLTSAVASANEGEADVERLFVCETTVGEGPTMKRWRPKDRGRAVEILKRSSHITVVVEQQA</sequence>
<dbReference type="HAMAP" id="MF_01331_B">
    <property type="entry name" value="Ribosomal_uL22_B"/>
    <property type="match status" value="1"/>
</dbReference>
<reference evidence="6" key="1">
    <citation type="journal article" date="2015" name="Nature">
        <title>Complex archaea that bridge the gap between prokaryotes and eukaryotes.</title>
        <authorList>
            <person name="Spang A."/>
            <person name="Saw J.H."/>
            <person name="Jorgensen S.L."/>
            <person name="Zaremba-Niedzwiedzka K."/>
            <person name="Martijn J."/>
            <person name="Lind A.E."/>
            <person name="van Eijk R."/>
            <person name="Schleper C."/>
            <person name="Guy L."/>
            <person name="Ettema T.J."/>
        </authorList>
    </citation>
    <scope>NUCLEOTIDE SEQUENCE</scope>
</reference>
<dbReference type="GO" id="GO:0006412">
    <property type="term" value="P:translation"/>
    <property type="evidence" value="ECO:0007669"/>
    <property type="project" value="InterPro"/>
</dbReference>
<dbReference type="GO" id="GO:0019843">
    <property type="term" value="F:rRNA binding"/>
    <property type="evidence" value="ECO:0007669"/>
    <property type="project" value="UniProtKB-KW"/>
</dbReference>
<dbReference type="NCBIfam" id="TIGR01044">
    <property type="entry name" value="rplV_bact"/>
    <property type="match status" value="1"/>
</dbReference>
<evidence type="ECO:0000256" key="4">
    <source>
        <dbReference type="ARBA" id="ARBA00022980"/>
    </source>
</evidence>
<dbReference type="InterPro" id="IPR001063">
    <property type="entry name" value="Ribosomal_uL22"/>
</dbReference>
<evidence type="ECO:0000256" key="3">
    <source>
        <dbReference type="ARBA" id="ARBA00022884"/>
    </source>
</evidence>
<dbReference type="GO" id="GO:0022625">
    <property type="term" value="C:cytosolic large ribosomal subunit"/>
    <property type="evidence" value="ECO:0007669"/>
    <property type="project" value="TreeGrafter"/>
</dbReference>
<comment type="similarity">
    <text evidence="1">Belongs to the universal ribosomal protein uL22 family.</text>
</comment>
<evidence type="ECO:0000256" key="1">
    <source>
        <dbReference type="ARBA" id="ARBA00009451"/>
    </source>
</evidence>
<dbReference type="CDD" id="cd00336">
    <property type="entry name" value="Ribosomal_L22"/>
    <property type="match status" value="1"/>
</dbReference>
<evidence type="ECO:0000256" key="5">
    <source>
        <dbReference type="ARBA" id="ARBA00023274"/>
    </source>
</evidence>
<dbReference type="SUPFAM" id="SSF54843">
    <property type="entry name" value="Ribosomal protein L22"/>
    <property type="match status" value="1"/>
</dbReference>
<keyword evidence="5" id="KW-0687">Ribonucleoprotein</keyword>
<comment type="caution">
    <text evidence="6">The sequence shown here is derived from an EMBL/GenBank/DDBJ whole genome shotgun (WGS) entry which is preliminary data.</text>
</comment>
<dbReference type="PANTHER" id="PTHR13501:SF8">
    <property type="entry name" value="LARGE RIBOSOMAL SUBUNIT PROTEIN UL22M"/>
    <property type="match status" value="1"/>
</dbReference>
<proteinExistence type="inferred from homology"/>
<keyword evidence="4" id="KW-0689">Ribosomal protein</keyword>
<dbReference type="InterPro" id="IPR036394">
    <property type="entry name" value="Ribosomal_uL22_sf"/>
</dbReference>
<dbReference type="GO" id="GO:0003735">
    <property type="term" value="F:structural constituent of ribosome"/>
    <property type="evidence" value="ECO:0007669"/>
    <property type="project" value="InterPro"/>
</dbReference>
<dbReference type="Pfam" id="PF00237">
    <property type="entry name" value="Ribosomal_L22"/>
    <property type="match status" value="1"/>
</dbReference>
<organism evidence="6">
    <name type="scientific">marine sediment metagenome</name>
    <dbReference type="NCBI Taxonomy" id="412755"/>
    <lineage>
        <taxon>unclassified sequences</taxon>
        <taxon>metagenomes</taxon>
        <taxon>ecological metagenomes</taxon>
    </lineage>
</organism>
<evidence type="ECO:0000256" key="2">
    <source>
        <dbReference type="ARBA" id="ARBA00022730"/>
    </source>
</evidence>
<protein>
    <recommendedName>
        <fullName evidence="7">50S ribosomal protein L22</fullName>
    </recommendedName>
</protein>
<dbReference type="EMBL" id="LAZR01000539">
    <property type="protein sequence ID" value="KKN64958.1"/>
    <property type="molecule type" value="Genomic_DNA"/>
</dbReference>
<dbReference type="InterPro" id="IPR005727">
    <property type="entry name" value="Ribosomal_uL22_bac/chlpt-type"/>
</dbReference>
<dbReference type="Gene3D" id="3.90.470.10">
    <property type="entry name" value="Ribosomal protein L22/L17"/>
    <property type="match status" value="1"/>
</dbReference>
<name>A0A0F9VGN4_9ZZZZ</name>
<dbReference type="PANTHER" id="PTHR13501">
    <property type="entry name" value="CHLOROPLAST 50S RIBOSOMAL PROTEIN L22-RELATED"/>
    <property type="match status" value="1"/>
</dbReference>
<keyword evidence="2" id="KW-0699">rRNA-binding</keyword>
<dbReference type="InterPro" id="IPR047867">
    <property type="entry name" value="Ribosomal_uL22_bac/org-type"/>
</dbReference>
<evidence type="ECO:0000313" key="6">
    <source>
        <dbReference type="EMBL" id="KKN64958.1"/>
    </source>
</evidence>